<gene>
    <name evidence="1" type="ORF">CLUMA_CG014785</name>
</gene>
<dbReference type="EMBL" id="CVRI01000055">
    <property type="protein sequence ID" value="CRL01001.1"/>
    <property type="molecule type" value="Genomic_DNA"/>
</dbReference>
<sequence length="76" mass="9125">MSRDVTRENIITGTIAEAMTWKRNKLFNGWLFDECMLGCKTELHYMNIIHVHRFANRKMIHSQVSIKFLRNERRVS</sequence>
<organism evidence="1 2">
    <name type="scientific">Clunio marinus</name>
    <dbReference type="NCBI Taxonomy" id="568069"/>
    <lineage>
        <taxon>Eukaryota</taxon>
        <taxon>Metazoa</taxon>
        <taxon>Ecdysozoa</taxon>
        <taxon>Arthropoda</taxon>
        <taxon>Hexapoda</taxon>
        <taxon>Insecta</taxon>
        <taxon>Pterygota</taxon>
        <taxon>Neoptera</taxon>
        <taxon>Endopterygota</taxon>
        <taxon>Diptera</taxon>
        <taxon>Nematocera</taxon>
        <taxon>Chironomoidea</taxon>
        <taxon>Chironomidae</taxon>
        <taxon>Clunio</taxon>
    </lineage>
</organism>
<evidence type="ECO:0000313" key="1">
    <source>
        <dbReference type="EMBL" id="CRL01001.1"/>
    </source>
</evidence>
<keyword evidence="2" id="KW-1185">Reference proteome</keyword>
<accession>A0A1J1IR74</accession>
<dbReference type="Proteomes" id="UP000183832">
    <property type="component" value="Unassembled WGS sequence"/>
</dbReference>
<evidence type="ECO:0000313" key="2">
    <source>
        <dbReference type="Proteomes" id="UP000183832"/>
    </source>
</evidence>
<dbReference type="AlphaFoldDB" id="A0A1J1IR74"/>
<protein>
    <submittedName>
        <fullName evidence="1">CLUMA_CG014785, isoform A</fullName>
    </submittedName>
</protein>
<reference evidence="1 2" key="1">
    <citation type="submission" date="2015-04" db="EMBL/GenBank/DDBJ databases">
        <authorList>
            <person name="Syromyatnikov M.Y."/>
            <person name="Popov V.N."/>
        </authorList>
    </citation>
    <scope>NUCLEOTIDE SEQUENCE [LARGE SCALE GENOMIC DNA]</scope>
</reference>
<name>A0A1J1IR74_9DIPT</name>
<proteinExistence type="predicted"/>